<organism evidence="2 3">
    <name type="scientific">Microbacterium aurum</name>
    <dbReference type="NCBI Taxonomy" id="36805"/>
    <lineage>
        <taxon>Bacteria</taxon>
        <taxon>Bacillati</taxon>
        <taxon>Actinomycetota</taxon>
        <taxon>Actinomycetes</taxon>
        <taxon>Micrococcales</taxon>
        <taxon>Microbacteriaceae</taxon>
        <taxon>Microbacterium</taxon>
    </lineage>
</organism>
<feature type="domain" description="RNA polymerase sigma-70 region 2" evidence="1">
    <location>
        <begin position="21"/>
        <end position="62"/>
    </location>
</feature>
<keyword evidence="3" id="KW-1185">Reference proteome</keyword>
<name>A0A1P8U8D3_9MICO</name>
<evidence type="ECO:0000313" key="2">
    <source>
        <dbReference type="EMBL" id="APZ34335.1"/>
    </source>
</evidence>
<dbReference type="Proteomes" id="UP000187185">
    <property type="component" value="Chromosome"/>
</dbReference>
<dbReference type="GO" id="GO:0003700">
    <property type="term" value="F:DNA-binding transcription factor activity"/>
    <property type="evidence" value="ECO:0007669"/>
    <property type="project" value="InterPro"/>
</dbReference>
<dbReference type="KEGG" id="maur:BOH66_08820"/>
<evidence type="ECO:0000313" key="3">
    <source>
        <dbReference type="Proteomes" id="UP000187185"/>
    </source>
</evidence>
<proteinExistence type="predicted"/>
<accession>A0A1P8U8D3</accession>
<dbReference type="EMBL" id="CP018762">
    <property type="protein sequence ID" value="APZ34335.1"/>
    <property type="molecule type" value="Genomic_DNA"/>
</dbReference>
<protein>
    <recommendedName>
        <fullName evidence="1">RNA polymerase sigma-70 region 2 domain-containing protein</fullName>
    </recommendedName>
</protein>
<dbReference type="Pfam" id="PF04542">
    <property type="entry name" value="Sigma70_r2"/>
    <property type="match status" value="1"/>
</dbReference>
<dbReference type="SUPFAM" id="SSF88946">
    <property type="entry name" value="Sigma2 domain of RNA polymerase sigma factors"/>
    <property type="match status" value="1"/>
</dbReference>
<dbReference type="GO" id="GO:0006352">
    <property type="term" value="P:DNA-templated transcription initiation"/>
    <property type="evidence" value="ECO:0007669"/>
    <property type="project" value="InterPro"/>
</dbReference>
<dbReference type="InterPro" id="IPR007627">
    <property type="entry name" value="RNA_pol_sigma70_r2"/>
</dbReference>
<dbReference type="STRING" id="36805.BOH66_08820"/>
<evidence type="ECO:0000259" key="1">
    <source>
        <dbReference type="Pfam" id="PF04542"/>
    </source>
</evidence>
<sequence length="73" mass="8155">MSTDSEVIGRSGDEPGAFAVLFDRHAPAIYRYAAQRMGDHRAEDIMSETFLVAFEKPASCRPTCVPRCIRPPR</sequence>
<dbReference type="AlphaFoldDB" id="A0A1P8U8D3"/>
<dbReference type="InterPro" id="IPR013325">
    <property type="entry name" value="RNA_pol_sigma_r2"/>
</dbReference>
<reference evidence="2 3" key="1">
    <citation type="submission" date="2016-12" db="EMBL/GenBank/DDBJ databases">
        <title>Complete genome sequence of Microbacterium aurum KACC 15219.</title>
        <authorList>
            <person name="Jung Y."/>
            <person name="Shin J.-H."/>
            <person name="Lee Y.-J."/>
            <person name="Yi H."/>
            <person name="Bahn Y.-S."/>
            <person name="Kim J.F."/>
            <person name="Lee D.-W."/>
        </authorList>
    </citation>
    <scope>NUCLEOTIDE SEQUENCE [LARGE SCALE GENOMIC DNA]</scope>
    <source>
        <strain evidence="2 3">KACC 15219</strain>
    </source>
</reference>
<gene>
    <name evidence="2" type="ORF">BOH66_08820</name>
</gene>
<dbReference type="Gene3D" id="1.10.1740.10">
    <property type="match status" value="1"/>
</dbReference>